<evidence type="ECO:0000313" key="3">
    <source>
        <dbReference type="Proteomes" id="UP000596742"/>
    </source>
</evidence>
<protein>
    <recommendedName>
        <fullName evidence="4">CARD domain-containing protein</fullName>
    </recommendedName>
</protein>
<feature type="region of interest" description="Disordered" evidence="1">
    <location>
        <begin position="296"/>
        <end position="320"/>
    </location>
</feature>
<dbReference type="SUPFAM" id="SSF47986">
    <property type="entry name" value="DEATH domain"/>
    <property type="match status" value="1"/>
</dbReference>
<proteinExistence type="predicted"/>
<keyword evidence="3" id="KW-1185">Reference proteome</keyword>
<feature type="compositionally biased region" description="Polar residues" evidence="1">
    <location>
        <begin position="306"/>
        <end position="320"/>
    </location>
</feature>
<accession>A0A8B6EML0</accession>
<dbReference type="OrthoDB" id="6084481at2759"/>
<name>A0A8B6EML0_MYTGA</name>
<dbReference type="Gene3D" id="1.10.533.10">
    <property type="entry name" value="Death Domain, Fas"/>
    <property type="match status" value="1"/>
</dbReference>
<evidence type="ECO:0000256" key="1">
    <source>
        <dbReference type="SAM" id="MobiDB-lite"/>
    </source>
</evidence>
<dbReference type="AlphaFoldDB" id="A0A8B6EML0"/>
<organism evidence="2 3">
    <name type="scientific">Mytilus galloprovincialis</name>
    <name type="common">Mediterranean mussel</name>
    <dbReference type="NCBI Taxonomy" id="29158"/>
    <lineage>
        <taxon>Eukaryota</taxon>
        <taxon>Metazoa</taxon>
        <taxon>Spiralia</taxon>
        <taxon>Lophotrochozoa</taxon>
        <taxon>Mollusca</taxon>
        <taxon>Bivalvia</taxon>
        <taxon>Autobranchia</taxon>
        <taxon>Pteriomorphia</taxon>
        <taxon>Mytilida</taxon>
        <taxon>Mytiloidea</taxon>
        <taxon>Mytilidae</taxon>
        <taxon>Mytilinae</taxon>
        <taxon>Mytilus</taxon>
    </lineage>
</organism>
<gene>
    <name evidence="2" type="ORF">MGAL_10B081956</name>
</gene>
<feature type="non-terminal residue" evidence="2">
    <location>
        <position position="1"/>
    </location>
</feature>
<dbReference type="InterPro" id="IPR011029">
    <property type="entry name" value="DEATH-like_dom_sf"/>
</dbReference>
<evidence type="ECO:0008006" key="4">
    <source>
        <dbReference type="Google" id="ProtNLM"/>
    </source>
</evidence>
<comment type="caution">
    <text evidence="2">The sequence shown here is derived from an EMBL/GenBank/DDBJ whole genome shotgun (WGS) entry which is preliminary data.</text>
</comment>
<dbReference type="CDD" id="cd01671">
    <property type="entry name" value="CARD"/>
    <property type="match status" value="1"/>
</dbReference>
<dbReference type="EMBL" id="UYJE01005422">
    <property type="protein sequence ID" value="VDI37240.1"/>
    <property type="molecule type" value="Genomic_DNA"/>
</dbReference>
<reference evidence="2" key="1">
    <citation type="submission" date="2018-11" db="EMBL/GenBank/DDBJ databases">
        <authorList>
            <person name="Alioto T."/>
            <person name="Alioto T."/>
        </authorList>
    </citation>
    <scope>NUCLEOTIDE SEQUENCE</scope>
</reference>
<evidence type="ECO:0000313" key="2">
    <source>
        <dbReference type="EMBL" id="VDI37240.1"/>
    </source>
</evidence>
<dbReference type="Proteomes" id="UP000596742">
    <property type="component" value="Unassembled WGS sequence"/>
</dbReference>
<sequence length="419" mass="48038">SKGFKFSPNKGENISTKDECATLKYPYLCAVCFVKNPIKRGETLSFQVDDINKVGPPSKNCSFKLAISKSNPEEFMSSADKYCDITSLPVIHFEKIPTKCKNAIRIELTTEGTVEINYENGTIKKELYTEQVYCVFELGRIQLRCELKERKNNENIVIPIVEDDTEQQSSNDKLDVPDSVYKNSKRELDEIRHDAEEISIYSDDYNPIFESRNIEGAITSSENEPNIKYTSESKFKTTRLGVVDYSLHNKIESLSSRLVLIEENINKLNIGKESTIQSSEMQDLRSEIKEIKRLLTKRPSNEEGDSNASNNLNVKSQSENSKPLHEIIREHFQMLVSMLEISPVLDCLYQAGNITMEDFQRLRQLSKSDTAEANRELLFTISRRQNLDTEFLEDILIKSKQDGILAVMFPHKYNKKLPN</sequence>